<organism evidence="4 5">
    <name type="scientific">Vanilla planifolia</name>
    <name type="common">Vanilla</name>
    <dbReference type="NCBI Taxonomy" id="51239"/>
    <lineage>
        <taxon>Eukaryota</taxon>
        <taxon>Viridiplantae</taxon>
        <taxon>Streptophyta</taxon>
        <taxon>Embryophyta</taxon>
        <taxon>Tracheophyta</taxon>
        <taxon>Spermatophyta</taxon>
        <taxon>Magnoliopsida</taxon>
        <taxon>Liliopsida</taxon>
        <taxon>Asparagales</taxon>
        <taxon>Orchidaceae</taxon>
        <taxon>Vanilloideae</taxon>
        <taxon>Vanilleae</taxon>
        <taxon>Vanilla</taxon>
    </lineage>
</organism>
<keyword evidence="2" id="KW-0812">Transmembrane</keyword>
<dbReference type="Proteomes" id="UP000636800">
    <property type="component" value="Chromosome 5"/>
</dbReference>
<dbReference type="PANTHER" id="PTHR33098:SF109">
    <property type="entry name" value="OS07G0563400 PROTEIN"/>
    <property type="match status" value="1"/>
</dbReference>
<feature type="region of interest" description="Disordered" evidence="1">
    <location>
        <begin position="161"/>
        <end position="203"/>
    </location>
</feature>
<accession>A0A835UZB0</accession>
<name>A0A835UZB0_VANPL</name>
<dbReference type="AlphaFoldDB" id="A0A835UZB0"/>
<dbReference type="InterPro" id="IPR008480">
    <property type="entry name" value="DUF761_pln"/>
</dbReference>
<reference evidence="4 5" key="1">
    <citation type="journal article" date="2020" name="Nat. Food">
        <title>A phased Vanilla planifolia genome enables genetic improvement of flavour and production.</title>
        <authorList>
            <person name="Hasing T."/>
            <person name="Tang H."/>
            <person name="Brym M."/>
            <person name="Khazi F."/>
            <person name="Huang T."/>
            <person name="Chambers A.H."/>
        </authorList>
    </citation>
    <scope>NUCLEOTIDE SEQUENCE [LARGE SCALE GENOMIC DNA]</scope>
    <source>
        <tissue evidence="4">Leaf</tissue>
    </source>
</reference>
<keyword evidence="2" id="KW-0472">Membrane</keyword>
<feature type="region of interest" description="Disordered" evidence="1">
    <location>
        <begin position="265"/>
        <end position="298"/>
    </location>
</feature>
<dbReference type="OrthoDB" id="658143at2759"/>
<evidence type="ECO:0000259" key="3">
    <source>
        <dbReference type="Pfam" id="PF14364"/>
    </source>
</evidence>
<feature type="transmembrane region" description="Helical" evidence="2">
    <location>
        <begin position="53"/>
        <end position="72"/>
    </location>
</feature>
<feature type="region of interest" description="Disordered" evidence="1">
    <location>
        <begin position="237"/>
        <end position="256"/>
    </location>
</feature>
<dbReference type="Pfam" id="PF14364">
    <property type="entry name" value="DUF4408"/>
    <property type="match status" value="1"/>
</dbReference>
<evidence type="ECO:0000256" key="2">
    <source>
        <dbReference type="SAM" id="Phobius"/>
    </source>
</evidence>
<evidence type="ECO:0000256" key="1">
    <source>
        <dbReference type="SAM" id="MobiDB-lite"/>
    </source>
</evidence>
<dbReference type="Pfam" id="PF05553">
    <property type="entry name" value="DUF761"/>
    <property type="match status" value="1"/>
</dbReference>
<dbReference type="InterPro" id="IPR025520">
    <property type="entry name" value="DUF4408"/>
</dbReference>
<dbReference type="PANTHER" id="PTHR33098">
    <property type="entry name" value="COTTON FIBER (DUF761)"/>
    <property type="match status" value="1"/>
</dbReference>
<gene>
    <name evidence="4" type="ORF">HPP92_012352</name>
</gene>
<feature type="domain" description="DUF4408" evidence="3">
    <location>
        <begin position="41"/>
        <end position="72"/>
    </location>
</feature>
<feature type="compositionally biased region" description="Low complexity" evidence="1">
    <location>
        <begin position="266"/>
        <end position="283"/>
    </location>
</feature>
<keyword evidence="5" id="KW-1185">Reference proteome</keyword>
<protein>
    <recommendedName>
        <fullName evidence="3">DUF4408 domain-containing protein</fullName>
    </recommendedName>
</protein>
<evidence type="ECO:0000313" key="5">
    <source>
        <dbReference type="Proteomes" id="UP000636800"/>
    </source>
</evidence>
<sequence>MGGRVISLTILAASAAVLSVAVVLRLAMPDLVVSLTSEASRVYGSVSSCLTPLYLYLIINSIIISIAATSHFQKPVDASSSHSVPDPSLSILPPPISAEDDLPFLSKHIPRVAGEDDLPPELISSAARENETTIADLAAAVAEPPQEEEFIISRSSWTPRRRASSEAFSPKTDGNFPSEEKPLVSTRLGRRKSTKFSPEGKALRVARPRKHETLESTWRTITDGRAVPLARHLKKSDTWDHHARTTGDPAATPPALRKPFTLAARPSCMPGSPSPSSGECSSSATKLRRQPSLGQDDLHRRVEAFIKKVNDDMRLQRQQSIQKYMEMINRGTH</sequence>
<dbReference type="EMBL" id="JADCNL010000005">
    <property type="protein sequence ID" value="KAG0481494.1"/>
    <property type="molecule type" value="Genomic_DNA"/>
</dbReference>
<evidence type="ECO:0000313" key="4">
    <source>
        <dbReference type="EMBL" id="KAG0481494.1"/>
    </source>
</evidence>
<proteinExistence type="predicted"/>
<comment type="caution">
    <text evidence="4">The sequence shown here is derived from an EMBL/GenBank/DDBJ whole genome shotgun (WGS) entry which is preliminary data.</text>
</comment>
<keyword evidence="2" id="KW-1133">Transmembrane helix</keyword>